<keyword evidence="6" id="KW-1185">Reference proteome</keyword>
<dbReference type="KEGG" id="msil:METEAL_33840"/>
<dbReference type="PANTHER" id="PTHR34819">
    <property type="entry name" value="LARGE CYSTEINE-RICH PERIPLASMIC PROTEIN OMCB"/>
    <property type="match status" value="1"/>
</dbReference>
<dbReference type="Pfam" id="PF18998">
    <property type="entry name" value="Flg_new_2"/>
    <property type="match status" value="8"/>
</dbReference>
<dbReference type="RefSeq" id="WP_316412886.1">
    <property type="nucleotide sequence ID" value="NZ_AP027080.1"/>
</dbReference>
<feature type="domain" description="DUF11" evidence="3">
    <location>
        <begin position="1603"/>
        <end position="1697"/>
    </location>
</feature>
<feature type="domain" description="DUF11" evidence="3">
    <location>
        <begin position="1292"/>
        <end position="1405"/>
    </location>
</feature>
<evidence type="ECO:0000259" key="3">
    <source>
        <dbReference type="Pfam" id="PF01345"/>
    </source>
</evidence>
<feature type="domain" description="DUF11" evidence="3">
    <location>
        <begin position="588"/>
        <end position="696"/>
    </location>
</feature>
<feature type="domain" description="DUF11" evidence="3">
    <location>
        <begin position="471"/>
        <end position="570"/>
    </location>
</feature>
<dbReference type="Gene3D" id="2.60.40.10">
    <property type="entry name" value="Immunoglobulins"/>
    <property type="match status" value="1"/>
</dbReference>
<feature type="domain" description="Bacterial repeat" evidence="4">
    <location>
        <begin position="2226"/>
        <end position="2293"/>
    </location>
</feature>
<dbReference type="Proteomes" id="UP001238179">
    <property type="component" value="Chromosome"/>
</dbReference>
<evidence type="ECO:0000313" key="5">
    <source>
        <dbReference type="EMBL" id="BDU74210.1"/>
    </source>
</evidence>
<dbReference type="NCBIfam" id="TIGR01451">
    <property type="entry name" value="B_ant_repeat"/>
    <property type="match status" value="8"/>
</dbReference>
<feature type="region of interest" description="Disordered" evidence="1">
    <location>
        <begin position="1385"/>
        <end position="1407"/>
    </location>
</feature>
<evidence type="ECO:0008006" key="7">
    <source>
        <dbReference type="Google" id="ProtNLM"/>
    </source>
</evidence>
<reference evidence="6" key="1">
    <citation type="journal article" date="2023" name="Int. J. Syst. Evol. Microbiol.">
        <title>Mesoterricola silvestris gen. nov., sp. nov., Mesoterricola sediminis sp. nov., Geothrix oryzae sp. nov., Geothrix edaphica sp. nov., Geothrix rubra sp. nov., and Geothrix limicola sp. nov., six novel members of Acidobacteriota isolated from soils.</title>
        <authorList>
            <person name="Itoh H."/>
            <person name="Sugisawa Y."/>
            <person name="Mise K."/>
            <person name="Xu Z."/>
            <person name="Kuniyasu M."/>
            <person name="Ushijima N."/>
            <person name="Kawano K."/>
            <person name="Kobayashi E."/>
            <person name="Shiratori Y."/>
            <person name="Masuda Y."/>
            <person name="Senoo K."/>
        </authorList>
    </citation>
    <scope>NUCLEOTIDE SEQUENCE [LARGE SCALE GENOMIC DNA]</scope>
    <source>
        <strain evidence="6">W79</strain>
    </source>
</reference>
<evidence type="ECO:0000256" key="1">
    <source>
        <dbReference type="SAM" id="MobiDB-lite"/>
    </source>
</evidence>
<feature type="domain" description="Bacterial repeat" evidence="4">
    <location>
        <begin position="1942"/>
        <end position="2010"/>
    </location>
</feature>
<dbReference type="InterPro" id="IPR044060">
    <property type="entry name" value="Bacterial_rp_domain"/>
</dbReference>
<feature type="domain" description="Bacterial repeat" evidence="4">
    <location>
        <begin position="1799"/>
        <end position="1868"/>
    </location>
</feature>
<feature type="domain" description="Bacterial repeat" evidence="4">
    <location>
        <begin position="2155"/>
        <end position="2223"/>
    </location>
</feature>
<feature type="domain" description="DUF11" evidence="3">
    <location>
        <begin position="1491"/>
        <end position="1572"/>
    </location>
</feature>
<keyword evidence="2" id="KW-0732">Signal</keyword>
<evidence type="ECO:0000313" key="6">
    <source>
        <dbReference type="Proteomes" id="UP001238179"/>
    </source>
</evidence>
<evidence type="ECO:0000256" key="2">
    <source>
        <dbReference type="SAM" id="SignalP"/>
    </source>
</evidence>
<feature type="domain" description="Bacterial repeat" evidence="4">
    <location>
        <begin position="2013"/>
        <end position="2081"/>
    </location>
</feature>
<dbReference type="InterPro" id="IPR001434">
    <property type="entry name" value="OmcB-like_DUF11"/>
</dbReference>
<feature type="domain" description="Bacterial repeat" evidence="4">
    <location>
        <begin position="1726"/>
        <end position="1797"/>
    </location>
</feature>
<dbReference type="InterPro" id="IPR047589">
    <property type="entry name" value="DUF11_rpt"/>
</dbReference>
<dbReference type="PANTHER" id="PTHR34819:SF5">
    <property type="entry name" value="CONSERVED REPEAT DOMAIN PROTEIN"/>
    <property type="match status" value="1"/>
</dbReference>
<sequence length="2517" mass="249617">MNLRTLLLGSLLALPVLGATWPAPGAWPNYASAPAGQKPVAWPASGAWRTYTSKGSSLTDPATADPSNGGTSPQSYVNVSSGAPDKSQPSVFWYYDGASQVVFYRFRLAAQPNTYATGPSAGSASTTDPWKSALWSVLIDINGDGFRDFAVQLNGSSGGPGTPVDRVSVIYSPTLSQSLDYATAGTGIYLVNQFASAFVASDGGGPIQNFHGTNSPDSTWPNGSAETVWDYGMTRSSLVPGSTSEYYLDFQVPLAMLDATAVGGPKVTPSTPMAFVFATSNSLNNPFQKDVVTSGDYVYLADPTQPAPFGDSISLGGGAAAPQPVVQSVGVGGCGPATLTASVTGAITCASGACATSITSVQFYSYADANGDGLANDGNPWVPVGTATTANSPIGTWTATWDTTTLPQGRYLVGVKATDASGNSTFSWFTAGDASGQDFANPASPGPLTALFTNTCGAPPPYATLSSSATGPVTAGAPVVFTVTVTNTSAAALTVTGITDALPAGFAYVSTGGGSLGAPATSPSGGASGLLSWTFAAAPVPAGGTRAFSFTATAPAASGTYSDGATVLASTGSLVTGLAQVSVGAPALALQKTASVTAALPGDTVTYTLAYANPSPVNVTGAVLADVLPTGLTFVSASGGGVYASGTRTVTWNLGAVPAGEGPDAVTLVTTVDSPFPSGAAIPLTSTATLTSVEASPATAAASVFVTASRPVLSVQVSTSPATVPANSTVTFTLSYANTGNATATGLVLTNPIPAGLSFVSASDGGTGGGGTVTWNLPDLAANATGSVTVTLAIPSGYAGANPLTDTASLAASGVAPVSNNFLLGVNQTGSVCNNYYFQTTVGNVGFDGSQYLTSTVSPVASDTGLAVKRTVSTTAYDPALNLGFYAPATSSDISLTGTLTTNFWVDRANGNTVYVRASVLDYNESTGARASLSTPTVFTLTGASKGQLTFNVPLSGTLQKGHRFLWLFEFAEKTAGKTDDIYLQFGGTAPNPISGGTVLAVSNGYFCYTAPANLVIDNQVNLLTANPGTALQYTILFSNTGQTSATSAQVVETLPAGVTFTSATLNGAGATPVSVSGQVYTFAVNSTGQAAGTVAGSGTGSLVVNAAVNSPLAAGITSLVNTASLSSLQTLATSDSTTTTVLRPAVTVAASADKALAGPGEIVTYTLTALNGGTGAASGVTLTDVLPVQSYYTYLAGSTTVNGAAAADSVSGGTLSLNLGALAAGASAQVAFQMKAGASGTFPATQTVLGNAATVSDAQTAGSRSSNTVNVTLNPLPNLRLAKAFVPAGPWAPGDAVACTLTVTNDGGADATGVQVADAVPASTGFVPGSLAFAGAPQTDASGDDAAWFDATGNRAVFTVGTLAPGTSLTLGYTFRIPKPMPAGSTPLSGTGTATASNTATKTASATGTVSAQATLGVVKEGPATSPYPGAVATAGASGTPTLQVDDASPFIVNQYVRVGGQTTRITAISGSTLNVNPAVNVASGDPVIGSLTYTLRYANSGTSDAASATLVDTLPAGALYVASTGGTYSAVPGTVTWNLGTLAAEAASSAQVTIFPAAVGNATDTAGLAATSAATATSSFTTGVGGLRLGLRTTTPTVILTGSDTATYVITVENTGASTATGVQVLDTLPSGFTYLSTTGVAGAVPATSPVPGDQAPAWAGFSIAPGATVTITFRAAIAAGLGAQTYQDEVSATTTSGTPVSVFDPLLTTAEDVTLLAAGTYFTLDASAAGGGSIAPSGSQAVAQGADATFTFTPVAGYHLADVTVDGSSAGTPATYTFPAVAANHTILATFAPDAYTLAYTAGAHGTLAGTTPQTVTLGGSGTPVTAVPDAGYQFIQWSDGLLTATRTDGSVAANLSVTASFAANTFTLAYTAGAHGTLTGTTPQTVTLGGTGTPVTAVPDAGYHFTQWSDGLLTASRTDGSVAASLSVTATFAANTFTLAYTAGAHGTLTGTTPQTVALGGTGTPVTAVPDAGYHFTQWSDGLLTATRTDGSVAANLSVTASFAANTFTLAYTAGAHGTLTGTTPQTVALGGTGTPVTAVPDAGYHFTQWSDGLLTASRTDGSVAANLSVTATFAANTFTLAYTAGAHGTLTGTTPQSVTLGGTGTLVTAVPDAGYHFTQWSDGLLTASRTDGSVAANLSVTAAFAPNTFMLAYTAGAHGTLTGTTPQTVALGGTGTPVTAVPDASYHFTQWSDGLLTASRTDGSVAAALSVTATFAPDTFTLAYTAGTHGTLTGTTPQTVALGGSGTPVTALPDTGYHFTQWSDGLLTASRTDGSVAANLAVTAQFDTDLLSVHSTSSGPGTVSPAGTQVFAYGTDATFTFIPGAGKRVGNVLVDGVALGPIPSYTFSRLTSNHVVSAVFDDGGRFTVLGVSGPEGSVGPAVTFANPGECVTVYVTPGRGFKVEDVQLDGVSLGAVDTYPVSNLAADHRVTATFSPETFTLDAVATGNGQILPASPQTVPYGQDQVFHFLPGAGQGVVDVLLDGRSLGPMTDYTLRSCQANHHLQVIFSGNP</sequence>
<feature type="chain" id="PRO_5041342109" description="DUF11 domain-containing protein" evidence="2">
    <location>
        <begin position="26"/>
        <end position="2517"/>
    </location>
</feature>
<gene>
    <name evidence="5" type="ORF">METEAL_33840</name>
</gene>
<feature type="domain" description="Bacterial repeat" evidence="4">
    <location>
        <begin position="2084"/>
        <end position="2152"/>
    </location>
</feature>
<dbReference type="InterPro" id="IPR013783">
    <property type="entry name" value="Ig-like_fold"/>
</dbReference>
<protein>
    <recommendedName>
        <fullName evidence="7">DUF11 domain-containing protein</fullName>
    </recommendedName>
</protein>
<feature type="compositionally biased region" description="Polar residues" evidence="1">
    <location>
        <begin position="53"/>
        <end position="81"/>
    </location>
</feature>
<accession>A0AA48KAK7</accession>
<feature type="domain" description="Bacterial repeat" evidence="4">
    <location>
        <begin position="1871"/>
        <end position="1939"/>
    </location>
</feature>
<feature type="compositionally biased region" description="Low complexity" evidence="1">
    <location>
        <begin position="1390"/>
        <end position="1407"/>
    </location>
</feature>
<feature type="domain" description="DUF11" evidence="3">
    <location>
        <begin position="713"/>
        <end position="817"/>
    </location>
</feature>
<feature type="domain" description="DUF11" evidence="3">
    <location>
        <begin position="1148"/>
        <end position="1270"/>
    </location>
</feature>
<evidence type="ECO:0000259" key="4">
    <source>
        <dbReference type="Pfam" id="PF18998"/>
    </source>
</evidence>
<dbReference type="Pfam" id="PF01345">
    <property type="entry name" value="DUF11"/>
    <property type="match status" value="8"/>
</dbReference>
<proteinExistence type="predicted"/>
<dbReference type="EMBL" id="AP027080">
    <property type="protein sequence ID" value="BDU74210.1"/>
    <property type="molecule type" value="Genomic_DNA"/>
</dbReference>
<name>A0AA48KAK7_9BACT</name>
<organism evidence="5 6">
    <name type="scientific">Mesoterricola silvestris</name>
    <dbReference type="NCBI Taxonomy" id="2927979"/>
    <lineage>
        <taxon>Bacteria</taxon>
        <taxon>Pseudomonadati</taxon>
        <taxon>Acidobacteriota</taxon>
        <taxon>Holophagae</taxon>
        <taxon>Holophagales</taxon>
        <taxon>Holophagaceae</taxon>
        <taxon>Mesoterricola</taxon>
    </lineage>
</organism>
<feature type="domain" description="DUF11" evidence="3">
    <location>
        <begin position="1015"/>
        <end position="1131"/>
    </location>
</feature>
<dbReference type="InterPro" id="IPR051172">
    <property type="entry name" value="Chlamydia_OmcB"/>
</dbReference>
<feature type="signal peptide" evidence="2">
    <location>
        <begin position="1"/>
        <end position="25"/>
    </location>
</feature>
<feature type="region of interest" description="Disordered" evidence="1">
    <location>
        <begin position="53"/>
        <end position="85"/>
    </location>
</feature>